<dbReference type="Proteomes" id="UP000518300">
    <property type="component" value="Unassembled WGS sequence"/>
</dbReference>
<evidence type="ECO:0000313" key="1">
    <source>
        <dbReference type="EMBL" id="NMO20872.1"/>
    </source>
</evidence>
<organism evidence="1 2">
    <name type="scientific">Pyxidicoccus fallax</name>
    <dbReference type="NCBI Taxonomy" id="394095"/>
    <lineage>
        <taxon>Bacteria</taxon>
        <taxon>Pseudomonadati</taxon>
        <taxon>Myxococcota</taxon>
        <taxon>Myxococcia</taxon>
        <taxon>Myxococcales</taxon>
        <taxon>Cystobacterineae</taxon>
        <taxon>Myxococcaceae</taxon>
        <taxon>Pyxidicoccus</taxon>
    </lineage>
</organism>
<reference evidence="1 2" key="1">
    <citation type="submission" date="2020-04" db="EMBL/GenBank/DDBJ databases">
        <title>Draft genome of Pyxidicoccus fallax type strain.</title>
        <authorList>
            <person name="Whitworth D.E."/>
        </authorList>
    </citation>
    <scope>NUCLEOTIDE SEQUENCE [LARGE SCALE GENOMIC DNA]</scope>
    <source>
        <strain evidence="1 2">DSM 14698</strain>
    </source>
</reference>
<keyword evidence="2" id="KW-1185">Reference proteome</keyword>
<protein>
    <submittedName>
        <fullName evidence="1">Periplasmic heavy metal sensor</fullName>
    </submittedName>
</protein>
<dbReference type="RefSeq" id="WP_169350077.1">
    <property type="nucleotide sequence ID" value="NZ_JABBJJ010000277.1"/>
</dbReference>
<evidence type="ECO:0000313" key="2">
    <source>
        <dbReference type="Proteomes" id="UP000518300"/>
    </source>
</evidence>
<sequence length="148" mass="16803">MKKKLAVAGSAVLAIVLLSGFAFRGGHRWGHDPERIRQMITWKLDDKLDDLDATDAQRQSINAVKDRLFDEGKQLMEEQHSARAEAFTQLASDNPDAQKLHSLVDVRIDAMRAFAHKLTDAVLEVHRTLTPEQRKELATEYRERTGVK</sequence>
<dbReference type="Pfam" id="PF13801">
    <property type="entry name" value="Metal_resist"/>
    <property type="match status" value="1"/>
</dbReference>
<dbReference type="AlphaFoldDB" id="A0A848LTD6"/>
<gene>
    <name evidence="1" type="ORF">HG543_39410</name>
</gene>
<dbReference type="InterPro" id="IPR025961">
    <property type="entry name" value="Metal_resist"/>
</dbReference>
<dbReference type="Gene3D" id="1.20.120.1490">
    <property type="match status" value="1"/>
</dbReference>
<name>A0A848LTD6_9BACT</name>
<accession>A0A848LTD6</accession>
<proteinExistence type="predicted"/>
<dbReference type="EMBL" id="JABBJJ010000277">
    <property type="protein sequence ID" value="NMO20872.1"/>
    <property type="molecule type" value="Genomic_DNA"/>
</dbReference>
<comment type="caution">
    <text evidence="1">The sequence shown here is derived from an EMBL/GenBank/DDBJ whole genome shotgun (WGS) entry which is preliminary data.</text>
</comment>